<evidence type="ECO:0008006" key="3">
    <source>
        <dbReference type="Google" id="ProtNLM"/>
    </source>
</evidence>
<evidence type="ECO:0000313" key="1">
    <source>
        <dbReference type="EMBL" id="GAA2007202.1"/>
    </source>
</evidence>
<sequence>MAKPMTQDVRPSAEDADKHLAFAEAALAPAGHEVTDPVLRDLLERKARGEISAEEALAAARAHIQN</sequence>
<dbReference type="Proteomes" id="UP001500755">
    <property type="component" value="Unassembled WGS sequence"/>
</dbReference>
<name>A0ABP5ET81_9MICO</name>
<comment type="caution">
    <text evidence="1">The sequence shown here is derived from an EMBL/GenBank/DDBJ whole genome shotgun (WGS) entry which is preliminary data.</text>
</comment>
<dbReference type="EMBL" id="BAAANO010000015">
    <property type="protein sequence ID" value="GAA2007202.1"/>
    <property type="molecule type" value="Genomic_DNA"/>
</dbReference>
<gene>
    <name evidence="1" type="ORF">GCM10009755_16830</name>
</gene>
<proteinExistence type="predicted"/>
<keyword evidence="2" id="KW-1185">Reference proteome</keyword>
<protein>
    <recommendedName>
        <fullName evidence="3">Antitoxin VbhA domain-containing protein</fullName>
    </recommendedName>
</protein>
<organism evidence="1 2">
    <name type="scientific">Brevibacterium samyangense</name>
    <dbReference type="NCBI Taxonomy" id="366888"/>
    <lineage>
        <taxon>Bacteria</taxon>
        <taxon>Bacillati</taxon>
        <taxon>Actinomycetota</taxon>
        <taxon>Actinomycetes</taxon>
        <taxon>Micrococcales</taxon>
        <taxon>Brevibacteriaceae</taxon>
        <taxon>Brevibacterium</taxon>
    </lineage>
</organism>
<dbReference type="RefSeq" id="WP_344308742.1">
    <property type="nucleotide sequence ID" value="NZ_BAAANO010000015.1"/>
</dbReference>
<evidence type="ECO:0000313" key="2">
    <source>
        <dbReference type="Proteomes" id="UP001500755"/>
    </source>
</evidence>
<accession>A0ABP5ET81</accession>
<reference evidence="2" key="1">
    <citation type="journal article" date="2019" name="Int. J. Syst. Evol. Microbiol.">
        <title>The Global Catalogue of Microorganisms (GCM) 10K type strain sequencing project: providing services to taxonomists for standard genome sequencing and annotation.</title>
        <authorList>
            <consortium name="The Broad Institute Genomics Platform"/>
            <consortium name="The Broad Institute Genome Sequencing Center for Infectious Disease"/>
            <person name="Wu L."/>
            <person name="Ma J."/>
        </authorList>
    </citation>
    <scope>NUCLEOTIDE SEQUENCE [LARGE SCALE GENOMIC DNA]</scope>
    <source>
        <strain evidence="2">JCM 14546</strain>
    </source>
</reference>